<organism evidence="7 8">
    <name type="scientific">Colletotrichum zoysiae</name>
    <dbReference type="NCBI Taxonomy" id="1216348"/>
    <lineage>
        <taxon>Eukaryota</taxon>
        <taxon>Fungi</taxon>
        <taxon>Dikarya</taxon>
        <taxon>Ascomycota</taxon>
        <taxon>Pezizomycotina</taxon>
        <taxon>Sordariomycetes</taxon>
        <taxon>Hypocreomycetidae</taxon>
        <taxon>Glomerellales</taxon>
        <taxon>Glomerellaceae</taxon>
        <taxon>Colletotrichum</taxon>
        <taxon>Colletotrichum graminicola species complex</taxon>
    </lineage>
</organism>
<evidence type="ECO:0000256" key="5">
    <source>
        <dbReference type="SAM" id="MobiDB-lite"/>
    </source>
</evidence>
<gene>
    <name evidence="7" type="ORF">LX32DRAFT_689814</name>
</gene>
<feature type="region of interest" description="Disordered" evidence="5">
    <location>
        <begin position="63"/>
        <end position="99"/>
    </location>
</feature>
<dbReference type="CDD" id="cd12148">
    <property type="entry name" value="fungal_TF_MHR"/>
    <property type="match status" value="1"/>
</dbReference>
<evidence type="ECO:0000259" key="6">
    <source>
        <dbReference type="PROSITE" id="PS50048"/>
    </source>
</evidence>
<protein>
    <recommendedName>
        <fullName evidence="6">Zn(2)-C6 fungal-type domain-containing protein</fullName>
    </recommendedName>
</protein>
<evidence type="ECO:0000256" key="4">
    <source>
        <dbReference type="ARBA" id="ARBA00023242"/>
    </source>
</evidence>
<proteinExistence type="predicted"/>
<dbReference type="InterPro" id="IPR007219">
    <property type="entry name" value="XnlR_reg_dom"/>
</dbReference>
<dbReference type="CDD" id="cd00067">
    <property type="entry name" value="GAL4"/>
    <property type="match status" value="1"/>
</dbReference>
<dbReference type="SMART" id="SM00066">
    <property type="entry name" value="GAL4"/>
    <property type="match status" value="1"/>
</dbReference>
<dbReference type="PROSITE" id="PS50048">
    <property type="entry name" value="ZN2_CY6_FUNGAL_2"/>
    <property type="match status" value="1"/>
</dbReference>
<evidence type="ECO:0000256" key="1">
    <source>
        <dbReference type="ARBA" id="ARBA00004123"/>
    </source>
</evidence>
<dbReference type="EMBL" id="MU842819">
    <property type="protein sequence ID" value="KAK2033725.1"/>
    <property type="molecule type" value="Genomic_DNA"/>
</dbReference>
<dbReference type="GO" id="GO:0005634">
    <property type="term" value="C:nucleus"/>
    <property type="evidence" value="ECO:0007669"/>
    <property type="project" value="UniProtKB-SubCell"/>
</dbReference>
<feature type="compositionally biased region" description="Basic and acidic residues" evidence="5">
    <location>
        <begin position="77"/>
        <end position="91"/>
    </location>
</feature>
<dbReference type="Proteomes" id="UP001232148">
    <property type="component" value="Unassembled WGS sequence"/>
</dbReference>
<dbReference type="GO" id="GO:0003677">
    <property type="term" value="F:DNA binding"/>
    <property type="evidence" value="ECO:0007669"/>
    <property type="project" value="UniProtKB-KW"/>
</dbReference>
<keyword evidence="8" id="KW-1185">Reference proteome</keyword>
<sequence length="681" mass="75502">MQSNGSSKFGGKIPKACEPCRRRKVKCSGQKPCLQCENKPSDCVYRLKPRVRLSTKRAAAAAADVETLRGASTPASEHGRRDEAGSHRSVEEQQQQVAQTEVYHSVAAAHHAPKSTDSTQLFYGPSSNSAFLQQIHRGLLSGQYGHSLARDVQEGGPGLDMFMQRNIFFGMPLKINVEPMQPATCPISPAQAEEFVAQFKNTHLSTLPFFTPHELDEMIPALFSNVAESVIQPQKKTVFLAALALGALGTAQTDAAESLFVHAKKEAVIYEDSVTLTMIQFSILTAYYQLNMGRPNSAYLHNGVACRKALAMGLHAGTTSAISRREEVQGRLVTLWCLYFLEIWLSLVVGRRSMMKKSDFDSCPYPEGQPTMIALCQFASVIEETIESIYNRRTDSLRQLYGKAERLHSQLRQYGDKWGLGSAASFQRKDAWNAETSLLLHNIYFHIVLLIYRPFLIAEAALLSGEGSSGMGDIWLRQACRHGTDAAQDALAFTSNMLRGPEECRTRRYLAFFIESSCAVLLYDSLRHPAKHPHNLEFIQMAISCLHSLIGDEPVTNAINSIKRIVWAVEQSINASKSTGAFPDAASAESSPVWSDSRFPTNIQFPSLEENRTTTANSDDLIFFSNRGYRQQHEALTDYTMPMTGAGPVLNPFSDLNFDVLTTDLFNFFPVDTNAAPCTHK</sequence>
<dbReference type="InterPro" id="IPR036864">
    <property type="entry name" value="Zn2-C6_fun-type_DNA-bd_sf"/>
</dbReference>
<evidence type="ECO:0000256" key="2">
    <source>
        <dbReference type="ARBA" id="ARBA00022723"/>
    </source>
</evidence>
<dbReference type="PANTHER" id="PTHR46910:SF3">
    <property type="entry name" value="HALOTOLERANCE PROTEIN 9-RELATED"/>
    <property type="match status" value="1"/>
</dbReference>
<dbReference type="GO" id="GO:0008270">
    <property type="term" value="F:zinc ion binding"/>
    <property type="evidence" value="ECO:0007669"/>
    <property type="project" value="InterPro"/>
</dbReference>
<dbReference type="Gene3D" id="4.10.240.10">
    <property type="entry name" value="Zn(2)-C6 fungal-type DNA-binding domain"/>
    <property type="match status" value="1"/>
</dbReference>
<dbReference type="PANTHER" id="PTHR46910">
    <property type="entry name" value="TRANSCRIPTION FACTOR PDR1"/>
    <property type="match status" value="1"/>
</dbReference>
<keyword evidence="2" id="KW-0479">Metal-binding</keyword>
<evidence type="ECO:0000313" key="8">
    <source>
        <dbReference type="Proteomes" id="UP001232148"/>
    </source>
</evidence>
<accession>A0AAD9HR36</accession>
<dbReference type="PROSITE" id="PS00463">
    <property type="entry name" value="ZN2_CY6_FUNGAL_1"/>
    <property type="match status" value="1"/>
</dbReference>
<evidence type="ECO:0000313" key="7">
    <source>
        <dbReference type="EMBL" id="KAK2033725.1"/>
    </source>
</evidence>
<keyword evidence="4" id="KW-0539">Nucleus</keyword>
<dbReference type="SUPFAM" id="SSF57701">
    <property type="entry name" value="Zn2/Cys6 DNA-binding domain"/>
    <property type="match status" value="1"/>
</dbReference>
<dbReference type="Pfam" id="PF00172">
    <property type="entry name" value="Zn_clus"/>
    <property type="match status" value="1"/>
</dbReference>
<dbReference type="SMART" id="SM00906">
    <property type="entry name" value="Fungal_trans"/>
    <property type="match status" value="1"/>
</dbReference>
<dbReference type="Pfam" id="PF04082">
    <property type="entry name" value="Fungal_trans"/>
    <property type="match status" value="1"/>
</dbReference>
<dbReference type="GO" id="GO:0006351">
    <property type="term" value="P:DNA-templated transcription"/>
    <property type="evidence" value="ECO:0007669"/>
    <property type="project" value="InterPro"/>
</dbReference>
<keyword evidence="3" id="KW-0238">DNA-binding</keyword>
<dbReference type="GO" id="GO:0000981">
    <property type="term" value="F:DNA-binding transcription factor activity, RNA polymerase II-specific"/>
    <property type="evidence" value="ECO:0007669"/>
    <property type="project" value="InterPro"/>
</dbReference>
<name>A0AAD9HR36_9PEZI</name>
<reference evidence="7" key="1">
    <citation type="submission" date="2021-06" db="EMBL/GenBank/DDBJ databases">
        <title>Comparative genomics, transcriptomics and evolutionary studies reveal genomic signatures of adaptation to plant cell wall in hemibiotrophic fungi.</title>
        <authorList>
            <consortium name="DOE Joint Genome Institute"/>
            <person name="Baroncelli R."/>
            <person name="Diaz J.F."/>
            <person name="Benocci T."/>
            <person name="Peng M."/>
            <person name="Battaglia E."/>
            <person name="Haridas S."/>
            <person name="Andreopoulos W."/>
            <person name="Labutti K."/>
            <person name="Pangilinan J."/>
            <person name="Floch G.L."/>
            <person name="Makela M.R."/>
            <person name="Henrissat B."/>
            <person name="Grigoriev I.V."/>
            <person name="Crouch J.A."/>
            <person name="De Vries R.P."/>
            <person name="Sukno S.A."/>
            <person name="Thon M.R."/>
        </authorList>
    </citation>
    <scope>NUCLEOTIDE SEQUENCE</scope>
    <source>
        <strain evidence="7">MAFF235873</strain>
    </source>
</reference>
<comment type="caution">
    <text evidence="7">The sequence shown here is derived from an EMBL/GenBank/DDBJ whole genome shotgun (WGS) entry which is preliminary data.</text>
</comment>
<dbReference type="InterPro" id="IPR001138">
    <property type="entry name" value="Zn2Cys6_DnaBD"/>
</dbReference>
<dbReference type="InterPro" id="IPR050987">
    <property type="entry name" value="AtrR-like"/>
</dbReference>
<evidence type="ECO:0000256" key="3">
    <source>
        <dbReference type="ARBA" id="ARBA00023125"/>
    </source>
</evidence>
<dbReference type="AlphaFoldDB" id="A0AAD9HR36"/>
<comment type="subcellular location">
    <subcellularLocation>
        <location evidence="1">Nucleus</location>
    </subcellularLocation>
</comment>
<feature type="domain" description="Zn(2)-C6 fungal-type" evidence="6">
    <location>
        <begin position="16"/>
        <end position="45"/>
    </location>
</feature>